<dbReference type="AlphaFoldDB" id="A0AAE0RHF3"/>
<protein>
    <submittedName>
        <fullName evidence="2">Uncharacterized protein</fullName>
    </submittedName>
</protein>
<name>A0AAE0RHF3_9TELE</name>
<evidence type="ECO:0000313" key="3">
    <source>
        <dbReference type="Proteomes" id="UP001274896"/>
    </source>
</evidence>
<dbReference type="Proteomes" id="UP001274896">
    <property type="component" value="Unassembled WGS sequence"/>
</dbReference>
<dbReference type="EMBL" id="JAUCMX010000002">
    <property type="protein sequence ID" value="KAK3553543.1"/>
    <property type="molecule type" value="Genomic_DNA"/>
</dbReference>
<proteinExistence type="predicted"/>
<sequence>MLYGLETVSLRKRQESELEAPEEQPRFVCNSVGCLRDGQMPQGWMSRGHTAPSFSLSPTFCLFLKSFANILQKGEDETRRGDGQQCRGSPNVLVIDTSIIIIIIIVIIIIIIIIIIALSISLSGLFLIAPEMFTAIKS</sequence>
<keyword evidence="3" id="KW-1185">Reference proteome</keyword>
<keyword evidence="1" id="KW-0812">Transmembrane</keyword>
<accession>A0AAE0RHF3</accession>
<gene>
    <name evidence="2" type="ORF">QTP70_004172</name>
</gene>
<feature type="transmembrane region" description="Helical" evidence="1">
    <location>
        <begin position="99"/>
        <end position="128"/>
    </location>
</feature>
<keyword evidence="1" id="KW-1133">Transmembrane helix</keyword>
<reference evidence="2" key="1">
    <citation type="submission" date="2023-06" db="EMBL/GenBank/DDBJ databases">
        <title>Male Hemibagrus guttatus genome.</title>
        <authorList>
            <person name="Bian C."/>
        </authorList>
    </citation>
    <scope>NUCLEOTIDE SEQUENCE</scope>
    <source>
        <strain evidence="2">Male_cb2023</strain>
        <tissue evidence="2">Muscle</tissue>
    </source>
</reference>
<organism evidence="2 3">
    <name type="scientific">Hemibagrus guttatus</name>
    <dbReference type="NCBI Taxonomy" id="175788"/>
    <lineage>
        <taxon>Eukaryota</taxon>
        <taxon>Metazoa</taxon>
        <taxon>Chordata</taxon>
        <taxon>Craniata</taxon>
        <taxon>Vertebrata</taxon>
        <taxon>Euteleostomi</taxon>
        <taxon>Actinopterygii</taxon>
        <taxon>Neopterygii</taxon>
        <taxon>Teleostei</taxon>
        <taxon>Ostariophysi</taxon>
        <taxon>Siluriformes</taxon>
        <taxon>Bagridae</taxon>
        <taxon>Hemibagrus</taxon>
    </lineage>
</organism>
<evidence type="ECO:0000313" key="2">
    <source>
        <dbReference type="EMBL" id="KAK3553543.1"/>
    </source>
</evidence>
<evidence type="ECO:0000256" key="1">
    <source>
        <dbReference type="SAM" id="Phobius"/>
    </source>
</evidence>
<comment type="caution">
    <text evidence="2">The sequence shown here is derived from an EMBL/GenBank/DDBJ whole genome shotgun (WGS) entry which is preliminary data.</text>
</comment>
<keyword evidence="1" id="KW-0472">Membrane</keyword>